<dbReference type="InterPro" id="IPR000878">
    <property type="entry name" value="4pyrrol_Mease"/>
</dbReference>
<evidence type="ECO:0000259" key="8">
    <source>
        <dbReference type="Pfam" id="PF02602"/>
    </source>
</evidence>
<accession>A0A5J5KVT5</accession>
<dbReference type="GO" id="GO:0032259">
    <property type="term" value="P:methylation"/>
    <property type="evidence" value="ECO:0007669"/>
    <property type="project" value="UniProtKB-KW"/>
</dbReference>
<dbReference type="GO" id="GO:0004851">
    <property type="term" value="F:uroporphyrin-III C-methyltransferase activity"/>
    <property type="evidence" value="ECO:0007669"/>
    <property type="project" value="UniProtKB-EC"/>
</dbReference>
<dbReference type="Gene3D" id="3.40.1010.10">
    <property type="entry name" value="Cobalt-precorrin-4 Transmethylase, Domain 1"/>
    <property type="match status" value="1"/>
</dbReference>
<keyword evidence="3 9" id="KW-0808">Transferase</keyword>
<dbReference type="RefSeq" id="WP_158034173.1">
    <property type="nucleotide sequence ID" value="NZ_ML708620.1"/>
</dbReference>
<dbReference type="CDD" id="cd11642">
    <property type="entry name" value="SUMT"/>
    <property type="match status" value="1"/>
</dbReference>
<evidence type="ECO:0000313" key="9">
    <source>
        <dbReference type="EMBL" id="KAA9393753.1"/>
    </source>
</evidence>
<dbReference type="InterPro" id="IPR006366">
    <property type="entry name" value="CobA/CysG_C"/>
</dbReference>
<dbReference type="NCBIfam" id="NF004790">
    <property type="entry name" value="PRK06136.1"/>
    <property type="match status" value="1"/>
</dbReference>
<keyword evidence="5" id="KW-0627">Porphyrin biosynthesis</keyword>
<evidence type="ECO:0000259" key="7">
    <source>
        <dbReference type="Pfam" id="PF00590"/>
    </source>
</evidence>
<dbReference type="SUPFAM" id="SSF69618">
    <property type="entry name" value="HemD-like"/>
    <property type="match status" value="1"/>
</dbReference>
<keyword evidence="2 9" id="KW-0489">Methyltransferase</keyword>
<comment type="caution">
    <text evidence="9">The sequence shown here is derived from an EMBL/GenBank/DDBJ whole genome shotgun (WGS) entry which is preliminary data.</text>
</comment>
<dbReference type="EC" id="2.1.1.107" evidence="1"/>
<dbReference type="Gene3D" id="3.30.950.10">
    <property type="entry name" value="Methyltransferase, Cobalt-precorrin-4 Transmethylase, Domain 2"/>
    <property type="match status" value="1"/>
</dbReference>
<evidence type="ECO:0000256" key="5">
    <source>
        <dbReference type="ARBA" id="ARBA00023244"/>
    </source>
</evidence>
<dbReference type="EMBL" id="SZWF01000014">
    <property type="protein sequence ID" value="KAA9393753.1"/>
    <property type="molecule type" value="Genomic_DNA"/>
</dbReference>
<dbReference type="InterPro" id="IPR050161">
    <property type="entry name" value="Siro_Cobalamin_biosynth"/>
</dbReference>
<feature type="region of interest" description="Disordered" evidence="6">
    <location>
        <begin position="340"/>
        <end position="388"/>
    </location>
</feature>
<dbReference type="PANTHER" id="PTHR45790">
    <property type="entry name" value="SIROHEME SYNTHASE-RELATED"/>
    <property type="match status" value="1"/>
</dbReference>
<evidence type="ECO:0000256" key="1">
    <source>
        <dbReference type="ARBA" id="ARBA00012162"/>
    </source>
</evidence>
<sequence length="664" mass="69124">MFLDTDLDQVPILLLGAEAGSRPARRLSAAGAVVECHLDPDGAVRAAEGTFARPGQVVVVGDRTPWEPVLKALRDRFGGIPVATVGEERTGVTLVGGGPGADDLLTARGLAAVADADVILLDRLAPQGVVEAQAPHAEIVRVGKWPGHHPVPQEQIQSILLNSARQGNHVVRLKGGDPYVFGRGGEEAADCESWGVPVDVIPGITSAVAVPGAAGIPVTFRDVARTFTVASGHIPFSDDELRGFCGLLETGATLVVLMGVATLPQLVAGLARHGASSTTPVALVEKGFGPEQKVYTSTLDSAVVDLAAAGSPAVTVIGPVAALASEDRERVLGELTPHRAIARQYPAPDSSPISTPPEDALTQTTPERDPGTPARSAGRTGALPGPLSGRTVAVTAHRRADDQIGALERKGAATIAAPSLKLVPVGEDSAVVTETREMLAAHPDLVVVTTGYGFKRWWEVVQASGQADGVHAMLAAADIWVRGPKGRAAVRGLELHDVGISPDETIGPLVDEILESYDHDLSGAVIGWQENGYHDREQRQRLVDAGASVHTVVPHRWADADDAGAVPRMIRQVCRREIDAVTFTSAAGSDAVLSTASELGLEKEFVAAFGPPPEGQEARTVVAGTVGPVTAAPLQRAGIPALVPERFRMGAMINQLAEVLGPRP</sequence>
<dbReference type="GO" id="GO:0004852">
    <property type="term" value="F:uroporphyrinogen-III synthase activity"/>
    <property type="evidence" value="ECO:0007669"/>
    <property type="project" value="InterPro"/>
</dbReference>
<name>A0A5J5KVT5_9MICC</name>
<dbReference type="AlphaFoldDB" id="A0A5J5KVT5"/>
<evidence type="ECO:0000256" key="4">
    <source>
        <dbReference type="ARBA" id="ARBA00022691"/>
    </source>
</evidence>
<feature type="domain" description="Tetrapyrrole methylase" evidence="7">
    <location>
        <begin position="92"/>
        <end position="301"/>
    </location>
</feature>
<keyword evidence="10" id="KW-1185">Reference proteome</keyword>
<gene>
    <name evidence="9" type="primary">cobA</name>
    <name evidence="9" type="ORF">FCK90_10010</name>
</gene>
<dbReference type="InterPro" id="IPR036108">
    <property type="entry name" value="4pyrrol_syn_uPrphyn_synt_sf"/>
</dbReference>
<dbReference type="SUPFAM" id="SSF53790">
    <property type="entry name" value="Tetrapyrrole methylase"/>
    <property type="match status" value="1"/>
</dbReference>
<dbReference type="InterPro" id="IPR014777">
    <property type="entry name" value="4pyrrole_Mease_sub1"/>
</dbReference>
<evidence type="ECO:0000256" key="6">
    <source>
        <dbReference type="SAM" id="MobiDB-lite"/>
    </source>
</evidence>
<evidence type="ECO:0000313" key="10">
    <source>
        <dbReference type="Proteomes" id="UP000325957"/>
    </source>
</evidence>
<protein>
    <recommendedName>
        <fullName evidence="1">uroporphyrinogen-III C-methyltransferase</fullName>
        <ecNumber evidence="1">2.1.1.107</ecNumber>
    </recommendedName>
</protein>
<dbReference type="FunFam" id="3.40.1010.10:FF:000001">
    <property type="entry name" value="Siroheme synthase"/>
    <property type="match status" value="1"/>
</dbReference>
<dbReference type="Pfam" id="PF02602">
    <property type="entry name" value="HEM4"/>
    <property type="match status" value="1"/>
</dbReference>
<dbReference type="CDD" id="cd06578">
    <property type="entry name" value="HemD"/>
    <property type="match status" value="1"/>
</dbReference>
<dbReference type="OrthoDB" id="9815856at2"/>
<dbReference type="PANTHER" id="PTHR45790:SF3">
    <property type="entry name" value="S-ADENOSYL-L-METHIONINE-DEPENDENT UROPORPHYRINOGEN III METHYLTRANSFERASE, CHLOROPLASTIC"/>
    <property type="match status" value="1"/>
</dbReference>
<evidence type="ECO:0000256" key="3">
    <source>
        <dbReference type="ARBA" id="ARBA00022679"/>
    </source>
</evidence>
<dbReference type="InterPro" id="IPR014776">
    <property type="entry name" value="4pyrrole_Mease_sub2"/>
</dbReference>
<dbReference type="InterPro" id="IPR035996">
    <property type="entry name" value="4pyrrol_Methylase_sf"/>
</dbReference>
<dbReference type="NCBIfam" id="TIGR01469">
    <property type="entry name" value="cobA_cysG_Cterm"/>
    <property type="match status" value="1"/>
</dbReference>
<dbReference type="Pfam" id="PF00590">
    <property type="entry name" value="TP_methylase"/>
    <property type="match status" value="1"/>
</dbReference>
<feature type="domain" description="Tetrapyrrole biosynthesis uroporphyrinogen III synthase" evidence="8">
    <location>
        <begin position="405"/>
        <end position="653"/>
    </location>
</feature>
<evidence type="ECO:0000256" key="2">
    <source>
        <dbReference type="ARBA" id="ARBA00022603"/>
    </source>
</evidence>
<organism evidence="9 10">
    <name type="scientific">Kocuria coralli</name>
    <dbReference type="NCBI Taxonomy" id="1461025"/>
    <lineage>
        <taxon>Bacteria</taxon>
        <taxon>Bacillati</taxon>
        <taxon>Actinomycetota</taxon>
        <taxon>Actinomycetes</taxon>
        <taxon>Micrococcales</taxon>
        <taxon>Micrococcaceae</taxon>
        <taxon>Kocuria</taxon>
    </lineage>
</organism>
<dbReference type="InterPro" id="IPR003754">
    <property type="entry name" value="4pyrrol_synth_uPrphyn_synth"/>
</dbReference>
<dbReference type="GO" id="GO:0019354">
    <property type="term" value="P:siroheme biosynthetic process"/>
    <property type="evidence" value="ECO:0007669"/>
    <property type="project" value="InterPro"/>
</dbReference>
<keyword evidence="4" id="KW-0949">S-adenosyl-L-methionine</keyword>
<dbReference type="Gene3D" id="3.40.50.10090">
    <property type="match status" value="2"/>
</dbReference>
<reference evidence="9 10" key="1">
    <citation type="submission" date="2019-05" db="EMBL/GenBank/DDBJ databases">
        <title>Kocuria coralli sp. nov., a novel actinobacterium isolated from coral reef seawater.</title>
        <authorList>
            <person name="Li J."/>
        </authorList>
    </citation>
    <scope>NUCLEOTIDE SEQUENCE [LARGE SCALE GENOMIC DNA]</scope>
    <source>
        <strain evidence="9 10">SCSIO 13007</strain>
    </source>
</reference>
<dbReference type="Proteomes" id="UP000325957">
    <property type="component" value="Unassembled WGS sequence"/>
</dbReference>
<proteinExistence type="predicted"/>